<comment type="caution">
    <text evidence="1">The sequence shown here is derived from an EMBL/GenBank/DDBJ whole genome shotgun (WGS) entry which is preliminary data.</text>
</comment>
<dbReference type="EMBL" id="VUJW01000014">
    <property type="protein sequence ID" value="KAA1424112.1"/>
    <property type="molecule type" value="Genomic_DNA"/>
</dbReference>
<reference evidence="1 2" key="2">
    <citation type="submission" date="2019-09" db="EMBL/GenBank/DDBJ databases">
        <authorList>
            <person name="Jin C."/>
        </authorList>
    </citation>
    <scope>NUCLEOTIDE SEQUENCE [LARGE SCALE GENOMIC DNA]</scope>
    <source>
        <strain evidence="1 2">BN140041</strain>
    </source>
</reference>
<evidence type="ECO:0000313" key="2">
    <source>
        <dbReference type="Proteomes" id="UP000324351"/>
    </source>
</evidence>
<reference evidence="1 2" key="1">
    <citation type="submission" date="2019-09" db="EMBL/GenBank/DDBJ databases">
        <title>Nocardioides panacisoli sp. nov., isolated from the soil of a ginseng field.</title>
        <authorList>
            <person name="Cho C."/>
        </authorList>
    </citation>
    <scope>NUCLEOTIDE SEQUENCE [LARGE SCALE GENOMIC DNA]</scope>
    <source>
        <strain evidence="1 2">BN140041</strain>
    </source>
</reference>
<organism evidence="1 2">
    <name type="scientific">Nocardioides antri</name>
    <dbReference type="NCBI Taxonomy" id="2607659"/>
    <lineage>
        <taxon>Bacteria</taxon>
        <taxon>Bacillati</taxon>
        <taxon>Actinomycetota</taxon>
        <taxon>Actinomycetes</taxon>
        <taxon>Propionibacteriales</taxon>
        <taxon>Nocardioidaceae</taxon>
        <taxon>Nocardioides</taxon>
    </lineage>
</organism>
<sequence>MGAVRTGRLVSAVLDPVLVPAGFQAGQYGEGGDDRDGDAQIIFCAGHEEFSIRHSRLPQANQQEPGGTCVDLVVEVRADGTLAGLDLEGTSIEETLRHVGLTADSEAVAKVEGLSMTKGLPVIEAALRRLFV</sequence>
<keyword evidence="2" id="KW-1185">Reference proteome</keyword>
<proteinExistence type="predicted"/>
<name>A0A5B1LTW8_9ACTN</name>
<protein>
    <submittedName>
        <fullName evidence="1">Uncharacterized protein</fullName>
    </submittedName>
</protein>
<dbReference type="Proteomes" id="UP000324351">
    <property type="component" value="Unassembled WGS sequence"/>
</dbReference>
<gene>
    <name evidence="1" type="ORF">F0U47_19665</name>
</gene>
<evidence type="ECO:0000313" key="1">
    <source>
        <dbReference type="EMBL" id="KAA1424112.1"/>
    </source>
</evidence>
<accession>A0A5B1LTW8</accession>
<dbReference type="RefSeq" id="WP_149752195.1">
    <property type="nucleotide sequence ID" value="NZ_VUJW01000014.1"/>
</dbReference>
<dbReference type="AlphaFoldDB" id="A0A5B1LTW8"/>